<dbReference type="Proteomes" id="UP000011661">
    <property type="component" value="Unassembled WGS sequence"/>
</dbReference>
<reference evidence="1 2" key="1">
    <citation type="journal article" date="2014" name="PLoS Genet.">
        <title>Phylogenetically driven sequencing of extremely halophilic archaea reveals strategies for static and dynamic osmo-response.</title>
        <authorList>
            <person name="Becker E.A."/>
            <person name="Seitzer P.M."/>
            <person name="Tritt A."/>
            <person name="Larsen D."/>
            <person name="Krusor M."/>
            <person name="Yao A.I."/>
            <person name="Wu D."/>
            <person name="Madern D."/>
            <person name="Eisen J.A."/>
            <person name="Darling A.E."/>
            <person name="Facciotti M.T."/>
        </authorList>
    </citation>
    <scope>NUCLEOTIDE SEQUENCE [LARGE SCALE GENOMIC DNA]</scope>
    <source>
        <strain evidence="1 2">JCM 14089</strain>
    </source>
</reference>
<gene>
    <name evidence="1" type="ORF">C495_15142</name>
</gene>
<sequence>MNIETLHVERDVSANNFSREGESLAWKEEYHTVIEDVDTADRELEDIGSVTKFIDETNFNDSYMVIVQNGVQSEPDLVLDTIKRIENGLKIEISIDYPWFGVNDDLITHSLLIRITDSKDGVPETVTVDIEGYV</sequence>
<organism evidence="1 2">
    <name type="scientific">Natronorubrum sulfidifaciens JCM 14089</name>
    <dbReference type="NCBI Taxonomy" id="1230460"/>
    <lineage>
        <taxon>Archaea</taxon>
        <taxon>Methanobacteriati</taxon>
        <taxon>Methanobacteriota</taxon>
        <taxon>Stenosarchaea group</taxon>
        <taxon>Halobacteria</taxon>
        <taxon>Halobacteriales</taxon>
        <taxon>Natrialbaceae</taxon>
        <taxon>Natronorubrum</taxon>
    </lineage>
</organism>
<dbReference type="OrthoDB" id="206092at2157"/>
<evidence type="ECO:0000313" key="2">
    <source>
        <dbReference type="Proteomes" id="UP000011661"/>
    </source>
</evidence>
<dbReference type="EMBL" id="AOHX01000046">
    <property type="protein sequence ID" value="ELY42351.1"/>
    <property type="molecule type" value="Genomic_DNA"/>
</dbReference>
<dbReference type="AlphaFoldDB" id="L9VZ84"/>
<evidence type="ECO:0000313" key="1">
    <source>
        <dbReference type="EMBL" id="ELY42351.1"/>
    </source>
</evidence>
<accession>L9VZ84</accession>
<proteinExistence type="predicted"/>
<name>L9VZ84_9EURY</name>
<keyword evidence="2" id="KW-1185">Reference proteome</keyword>
<comment type="caution">
    <text evidence="1">The sequence shown here is derived from an EMBL/GenBank/DDBJ whole genome shotgun (WGS) entry which is preliminary data.</text>
</comment>
<protein>
    <submittedName>
        <fullName evidence="1">Uncharacterized protein</fullName>
    </submittedName>
</protein>
<dbReference type="eggNOG" id="arCOG11881">
    <property type="taxonomic scope" value="Archaea"/>
</dbReference>